<dbReference type="EMBL" id="CAMAPE010000016">
    <property type="protein sequence ID" value="CAH9082623.1"/>
    <property type="molecule type" value="Genomic_DNA"/>
</dbReference>
<keyword evidence="3" id="KW-1185">Reference proteome</keyword>
<feature type="compositionally biased region" description="Polar residues" evidence="1">
    <location>
        <begin position="26"/>
        <end position="35"/>
    </location>
</feature>
<organism evidence="2 3">
    <name type="scientific">Cuscuta europaea</name>
    <name type="common">European dodder</name>
    <dbReference type="NCBI Taxonomy" id="41803"/>
    <lineage>
        <taxon>Eukaryota</taxon>
        <taxon>Viridiplantae</taxon>
        <taxon>Streptophyta</taxon>
        <taxon>Embryophyta</taxon>
        <taxon>Tracheophyta</taxon>
        <taxon>Spermatophyta</taxon>
        <taxon>Magnoliopsida</taxon>
        <taxon>eudicotyledons</taxon>
        <taxon>Gunneridae</taxon>
        <taxon>Pentapetalae</taxon>
        <taxon>asterids</taxon>
        <taxon>lamiids</taxon>
        <taxon>Solanales</taxon>
        <taxon>Convolvulaceae</taxon>
        <taxon>Cuscuteae</taxon>
        <taxon>Cuscuta</taxon>
        <taxon>Cuscuta subgen. Cuscuta</taxon>
    </lineage>
</organism>
<evidence type="ECO:0000313" key="2">
    <source>
        <dbReference type="EMBL" id="CAH9082623.1"/>
    </source>
</evidence>
<name>A0A9P1E6E4_CUSEU</name>
<reference evidence="2" key="1">
    <citation type="submission" date="2022-07" db="EMBL/GenBank/DDBJ databases">
        <authorList>
            <person name="Macas J."/>
            <person name="Novak P."/>
            <person name="Neumann P."/>
        </authorList>
    </citation>
    <scope>NUCLEOTIDE SEQUENCE</scope>
</reference>
<accession>A0A9P1E6E4</accession>
<evidence type="ECO:0000256" key="1">
    <source>
        <dbReference type="SAM" id="MobiDB-lite"/>
    </source>
</evidence>
<feature type="compositionally biased region" description="Basic residues" evidence="1">
    <location>
        <begin position="13"/>
        <end position="22"/>
    </location>
</feature>
<dbReference type="AlphaFoldDB" id="A0A9P1E6E4"/>
<dbReference type="Proteomes" id="UP001152484">
    <property type="component" value="Unassembled WGS sequence"/>
</dbReference>
<comment type="caution">
    <text evidence="2">The sequence shown here is derived from an EMBL/GenBank/DDBJ whole genome shotgun (WGS) entry which is preliminary data.</text>
</comment>
<evidence type="ECO:0000313" key="3">
    <source>
        <dbReference type="Proteomes" id="UP001152484"/>
    </source>
</evidence>
<gene>
    <name evidence="2" type="ORF">CEURO_LOCUS8323</name>
</gene>
<proteinExistence type="predicted"/>
<protein>
    <submittedName>
        <fullName evidence="2">Uncharacterized protein</fullName>
    </submittedName>
</protein>
<sequence length="186" mass="20553">MDDSRVLVAGGVGKRKKSRKNPQPKPSLSASQHTGPPQPVQEPDPIQQVPHHQEPDDMMIDNPFGSEQMQFFTEQFQAAQDTILGANQVNPANLAGQIERITLEDPVHEIMEIAGSSVSQVWSTSAYFNNFPLPTMPIGRAEECVALTTLKVLCSPCTLFHILSCNLYLIFYPRTGPCRWVCTACS</sequence>
<feature type="region of interest" description="Disordered" evidence="1">
    <location>
        <begin position="1"/>
        <end position="63"/>
    </location>
</feature>